<organism evidence="2 3">
    <name type="scientific">Sinobacterium caligoides</name>
    <dbReference type="NCBI Taxonomy" id="933926"/>
    <lineage>
        <taxon>Bacteria</taxon>
        <taxon>Pseudomonadati</taxon>
        <taxon>Pseudomonadota</taxon>
        <taxon>Gammaproteobacteria</taxon>
        <taxon>Cellvibrionales</taxon>
        <taxon>Spongiibacteraceae</taxon>
        <taxon>Sinobacterium</taxon>
    </lineage>
</organism>
<sequence length="148" mass="16517">MDNQSLSPAAQQIIDAFASSDSMALKDLIAASGLTRMKFTPQLRRLLSMKRLSVRVVSAAGSSICQRVDGHQGKQVYIIPYMGQSAASAPIVEDAVDVRLQQLEQENKLLKQKVEELERRCDHFGRTYTEQELQQIVTFLQSSSESND</sequence>
<protein>
    <submittedName>
        <fullName evidence="2">Uncharacterized protein</fullName>
    </submittedName>
</protein>
<dbReference type="RefSeq" id="WP_123710644.1">
    <property type="nucleotide sequence ID" value="NZ_RKHR01000003.1"/>
</dbReference>
<dbReference type="EMBL" id="RKHR01000003">
    <property type="protein sequence ID" value="ROS04656.1"/>
    <property type="molecule type" value="Genomic_DNA"/>
</dbReference>
<dbReference type="AlphaFoldDB" id="A0A3N2DXR8"/>
<keyword evidence="1" id="KW-0175">Coiled coil</keyword>
<name>A0A3N2DXR8_9GAMM</name>
<evidence type="ECO:0000313" key="2">
    <source>
        <dbReference type="EMBL" id="ROS04656.1"/>
    </source>
</evidence>
<evidence type="ECO:0000313" key="3">
    <source>
        <dbReference type="Proteomes" id="UP000275394"/>
    </source>
</evidence>
<feature type="coiled-coil region" evidence="1">
    <location>
        <begin position="93"/>
        <end position="127"/>
    </location>
</feature>
<proteinExistence type="predicted"/>
<reference evidence="2 3" key="1">
    <citation type="submission" date="2018-11" db="EMBL/GenBank/DDBJ databases">
        <title>Genomic Encyclopedia of Type Strains, Phase IV (KMG-IV): sequencing the most valuable type-strain genomes for metagenomic binning, comparative biology and taxonomic classification.</title>
        <authorList>
            <person name="Goeker M."/>
        </authorList>
    </citation>
    <scope>NUCLEOTIDE SEQUENCE [LARGE SCALE GENOMIC DNA]</scope>
    <source>
        <strain evidence="2 3">DSM 100316</strain>
    </source>
</reference>
<gene>
    <name evidence="2" type="ORF">EDC56_0169</name>
</gene>
<comment type="caution">
    <text evidence="2">The sequence shown here is derived from an EMBL/GenBank/DDBJ whole genome shotgun (WGS) entry which is preliminary data.</text>
</comment>
<accession>A0A3N2DXR8</accession>
<evidence type="ECO:0000256" key="1">
    <source>
        <dbReference type="SAM" id="Coils"/>
    </source>
</evidence>
<dbReference type="Proteomes" id="UP000275394">
    <property type="component" value="Unassembled WGS sequence"/>
</dbReference>
<keyword evidence="3" id="KW-1185">Reference proteome</keyword>